<accession>A0ACB6FZ92</accession>
<protein>
    <submittedName>
        <fullName evidence="1">Uncharacterized protein</fullName>
    </submittedName>
</protein>
<dbReference type="Proteomes" id="UP000293547">
    <property type="component" value="Unassembled WGS sequence"/>
</dbReference>
<evidence type="ECO:0000313" key="2">
    <source>
        <dbReference type="Proteomes" id="UP000293547"/>
    </source>
</evidence>
<sequence length="221" mass="24634">MAKSLPAHLTYKTALVLLPPSSIAVPIDRVRGTYDKHFKRWPAHINLLYPFLSEPSEPSGHGNGSQSSLKPDIRARIVTAIKDIRPFQISLEADPPGVFHHGPNSTTVWLGPTTQSVQQLHAALQKEFPEVNADRRPFTPHLSVGQAKSQVRVDKLKMLTTKTVMDHTLLTSGLVEKPGFTPLEEAIPIALNWDVEYVYVIERHGSKDRFKVVEAVKLAEK</sequence>
<name>A0ACB6FZ92_9PLEO</name>
<proteinExistence type="predicted"/>
<comment type="caution">
    <text evidence="1">The sequence shown here is derived from an EMBL/GenBank/DDBJ whole genome shotgun (WGS) entry which is preliminary data.</text>
</comment>
<organism evidence="1 2">
    <name type="scientific">Alternaria gaisen</name>
    <dbReference type="NCBI Taxonomy" id="167740"/>
    <lineage>
        <taxon>Eukaryota</taxon>
        <taxon>Fungi</taxon>
        <taxon>Dikarya</taxon>
        <taxon>Ascomycota</taxon>
        <taxon>Pezizomycotina</taxon>
        <taxon>Dothideomycetes</taxon>
        <taxon>Pleosporomycetidae</taxon>
        <taxon>Pleosporales</taxon>
        <taxon>Pleosporineae</taxon>
        <taxon>Pleosporaceae</taxon>
        <taxon>Alternaria</taxon>
        <taxon>Alternaria sect. Alternaria</taxon>
    </lineage>
</organism>
<dbReference type="EMBL" id="PDWZ02000001">
    <property type="protein sequence ID" value="KAB2109790.1"/>
    <property type="molecule type" value="Genomic_DNA"/>
</dbReference>
<gene>
    <name evidence="1" type="ORF">AG0111_0g2389</name>
</gene>
<keyword evidence="2" id="KW-1185">Reference proteome</keyword>
<evidence type="ECO:0000313" key="1">
    <source>
        <dbReference type="EMBL" id="KAB2109790.1"/>
    </source>
</evidence>
<reference evidence="1 2" key="1">
    <citation type="journal article" date="2019" name="bioRxiv">
        <title>Genomics, evolutionary history and diagnostics of the Alternaria alternata species group including apple and Asian pear pathotypes.</title>
        <authorList>
            <person name="Armitage A.D."/>
            <person name="Cockerton H.M."/>
            <person name="Sreenivasaprasad S."/>
            <person name="Woodhall J.W."/>
            <person name="Lane C.R."/>
            <person name="Harrison R.J."/>
            <person name="Clarkson J.P."/>
        </authorList>
    </citation>
    <scope>NUCLEOTIDE SEQUENCE [LARGE SCALE GENOMIC DNA]</scope>
    <source>
        <strain evidence="1 2">FERA 650</strain>
    </source>
</reference>